<organism evidence="4">
    <name type="scientific">Oikopleura dioica</name>
    <name type="common">Tunicate</name>
    <dbReference type="NCBI Taxonomy" id="34765"/>
    <lineage>
        <taxon>Eukaryota</taxon>
        <taxon>Metazoa</taxon>
        <taxon>Chordata</taxon>
        <taxon>Tunicata</taxon>
        <taxon>Appendicularia</taxon>
        <taxon>Copelata</taxon>
        <taxon>Oikopleuridae</taxon>
        <taxon>Oikopleura</taxon>
    </lineage>
</organism>
<evidence type="ECO:0000259" key="3">
    <source>
        <dbReference type="PROSITE" id="PS51864"/>
    </source>
</evidence>
<keyword evidence="1 2" id="KW-0482">Metalloprotease</keyword>
<feature type="binding site" evidence="1">
    <location>
        <position position="195"/>
    </location>
    <ligand>
        <name>Zn(2+)</name>
        <dbReference type="ChEBI" id="CHEBI:29105"/>
        <note>catalytic</note>
    </ligand>
</feature>
<proteinExistence type="predicted"/>
<keyword evidence="1 2" id="KW-0862">Zinc</keyword>
<feature type="domain" description="Peptidase M12A" evidence="3">
    <location>
        <begin position="105"/>
        <end position="297"/>
    </location>
</feature>
<keyword evidence="1 2" id="KW-0479">Metal-binding</keyword>
<dbReference type="Gene3D" id="3.40.390.10">
    <property type="entry name" value="Collagenase (Catalytic Domain)"/>
    <property type="match status" value="2"/>
</dbReference>
<evidence type="ECO:0000256" key="1">
    <source>
        <dbReference type="PROSITE-ProRule" id="PRU01211"/>
    </source>
</evidence>
<reference evidence="4" key="1">
    <citation type="journal article" date="2010" name="Science">
        <title>Plasticity of animal genome architecture unmasked by rapid evolution of a pelagic tunicate.</title>
        <authorList>
            <person name="Denoeud F."/>
            <person name="Henriet S."/>
            <person name="Mungpakdee S."/>
            <person name="Aury J.M."/>
            <person name="Da Silva C."/>
            <person name="Brinkmann H."/>
            <person name="Mikhaleva J."/>
            <person name="Olsen L.C."/>
            <person name="Jubin C."/>
            <person name="Canestro C."/>
            <person name="Bouquet J.M."/>
            <person name="Danks G."/>
            <person name="Poulain J."/>
            <person name="Campsteijn C."/>
            <person name="Adamski M."/>
            <person name="Cross I."/>
            <person name="Yadetie F."/>
            <person name="Muffato M."/>
            <person name="Louis A."/>
            <person name="Butcher S."/>
            <person name="Tsagkogeorga G."/>
            <person name="Konrad A."/>
            <person name="Singh S."/>
            <person name="Jensen M.F."/>
            <person name="Cong E.H."/>
            <person name="Eikeseth-Otteraa H."/>
            <person name="Noel B."/>
            <person name="Anthouard V."/>
            <person name="Porcel B.M."/>
            <person name="Kachouri-Lafond R."/>
            <person name="Nishino A."/>
            <person name="Ugolini M."/>
            <person name="Chourrout P."/>
            <person name="Nishida H."/>
            <person name="Aasland R."/>
            <person name="Huzurbazar S."/>
            <person name="Westhof E."/>
            <person name="Delsuc F."/>
            <person name="Lehrach H."/>
            <person name="Reinhardt R."/>
            <person name="Weissenbach J."/>
            <person name="Roy S.W."/>
            <person name="Artiguenave F."/>
            <person name="Postlethwait J.H."/>
            <person name="Manak J.R."/>
            <person name="Thompson E.M."/>
            <person name="Jaillon O."/>
            <person name="Du Pasquier L."/>
            <person name="Boudinot P."/>
            <person name="Liberles D.A."/>
            <person name="Volff J.N."/>
            <person name="Philippe H."/>
            <person name="Lenhard B."/>
            <person name="Roest Crollius H."/>
            <person name="Wincker P."/>
            <person name="Chourrout D."/>
        </authorList>
    </citation>
    <scope>NUCLEOTIDE SEQUENCE [LARGE SCALE GENOMIC DNA]</scope>
</reference>
<dbReference type="GO" id="GO:0004222">
    <property type="term" value="F:metalloendopeptidase activity"/>
    <property type="evidence" value="ECO:0007669"/>
    <property type="project" value="UniProtKB-UniRule"/>
</dbReference>
<comment type="caution">
    <text evidence="1">Lacks conserved residue(s) required for the propagation of feature annotation.</text>
</comment>
<dbReference type="SUPFAM" id="SSF55486">
    <property type="entry name" value="Metalloproteases ('zincins'), catalytic domain"/>
    <property type="match status" value="1"/>
</dbReference>
<dbReference type="GO" id="GO:0008270">
    <property type="term" value="F:zinc ion binding"/>
    <property type="evidence" value="ECO:0007669"/>
    <property type="project" value="UniProtKB-UniRule"/>
</dbReference>
<dbReference type="PANTHER" id="PTHR10127">
    <property type="entry name" value="DISCOIDIN, CUB, EGF, LAMININ , AND ZINC METALLOPROTEASE DOMAIN CONTAINING"/>
    <property type="match status" value="1"/>
</dbReference>
<sequence length="318" mass="37602">MKALFLLLFVAVFGEDTLVYREEDGNFVEKDELDGDDVQVWFVLDSRTRLFYHFSRHIFLLLPPNLKLLQNVITRTDKLKTINFKRGIHHDFGDLAGIKIDKERNTVIGDWRVWNSTVIPVVLSSALSKKAFVAMEEMRIEYALATCIDFTPWTGVERDYIKVYPINYRDFIFFWVILTFLLQVHEFMHALGINHEQTRPDRDDYITVNYDVIQPPLGFNFWRLGYNRNARGFESIRDVRQVPYDFYSIMHYDQYSFVSGSTPSITTKVEYFNKIIGQRRGFSIGDHQKINHLYKCPRPLRNSVTSGFDKYRFYDGFD</sequence>
<gene>
    <name evidence="4" type="ORF">GSOID_T00031985001</name>
</gene>
<dbReference type="PRINTS" id="PR00480">
    <property type="entry name" value="ASTACIN"/>
</dbReference>
<dbReference type="InterPro" id="IPR006026">
    <property type="entry name" value="Peptidase_Metallo"/>
</dbReference>
<protein>
    <recommendedName>
        <fullName evidence="2">Metalloendopeptidase</fullName>
        <ecNumber evidence="2">3.4.24.-</ecNumber>
    </recommendedName>
</protein>
<feature type="binding site" evidence="1">
    <location>
        <position position="185"/>
    </location>
    <ligand>
        <name>Zn(2+)</name>
        <dbReference type="ChEBI" id="CHEBI:29105"/>
        <note>catalytic</note>
    </ligand>
</feature>
<accession>E4YAQ7</accession>
<dbReference type="AlphaFoldDB" id="E4YAQ7"/>
<dbReference type="InterPro" id="IPR024079">
    <property type="entry name" value="MetalloPept_cat_dom_sf"/>
</dbReference>
<name>E4YAQ7_OIKDI</name>
<dbReference type="SMART" id="SM00235">
    <property type="entry name" value="ZnMc"/>
    <property type="match status" value="1"/>
</dbReference>
<evidence type="ECO:0000313" key="4">
    <source>
        <dbReference type="EMBL" id="CBY32644.1"/>
    </source>
</evidence>
<keyword evidence="1 2" id="KW-0378">Hydrolase</keyword>
<dbReference type="Proteomes" id="UP000011014">
    <property type="component" value="Unassembled WGS sequence"/>
</dbReference>
<dbReference type="PANTHER" id="PTHR10127:SF814">
    <property type="entry name" value="MEPRIN A SUBUNIT BETA"/>
    <property type="match status" value="1"/>
</dbReference>
<dbReference type="EC" id="3.4.24.-" evidence="2"/>
<comment type="cofactor">
    <cofactor evidence="1 2">
        <name>Zn(2+)</name>
        <dbReference type="ChEBI" id="CHEBI:29105"/>
    </cofactor>
    <text evidence="1 2">Binds 1 zinc ion per subunit.</text>
</comment>
<feature type="binding site" evidence="1">
    <location>
        <position position="189"/>
    </location>
    <ligand>
        <name>Zn(2+)</name>
        <dbReference type="ChEBI" id="CHEBI:29105"/>
        <note>catalytic</note>
    </ligand>
</feature>
<dbReference type="GO" id="GO:0006508">
    <property type="term" value="P:proteolysis"/>
    <property type="evidence" value="ECO:0007669"/>
    <property type="project" value="UniProtKB-KW"/>
</dbReference>
<dbReference type="PROSITE" id="PS51864">
    <property type="entry name" value="ASTACIN"/>
    <property type="match status" value="1"/>
</dbReference>
<dbReference type="Pfam" id="PF01400">
    <property type="entry name" value="Astacin"/>
    <property type="match status" value="1"/>
</dbReference>
<keyword evidence="1 2" id="KW-0645">Protease</keyword>
<dbReference type="InterPro" id="IPR001506">
    <property type="entry name" value="Peptidase_M12A"/>
</dbReference>
<dbReference type="EMBL" id="FN654363">
    <property type="protein sequence ID" value="CBY32644.1"/>
    <property type="molecule type" value="Genomic_DNA"/>
</dbReference>
<evidence type="ECO:0000256" key="2">
    <source>
        <dbReference type="RuleBase" id="RU361183"/>
    </source>
</evidence>
<feature type="active site" evidence="1">
    <location>
        <position position="186"/>
    </location>
</feature>